<dbReference type="InterPro" id="IPR041916">
    <property type="entry name" value="Anti_sigma_zinc_sf"/>
</dbReference>
<evidence type="ECO:0000256" key="4">
    <source>
        <dbReference type="ARBA" id="ARBA00022692"/>
    </source>
</evidence>
<dbReference type="Pfam" id="PF10099">
    <property type="entry name" value="RskA_C"/>
    <property type="match status" value="1"/>
</dbReference>
<evidence type="ECO:0000256" key="6">
    <source>
        <dbReference type="ARBA" id="ARBA00023136"/>
    </source>
</evidence>
<feature type="region of interest" description="Disordered" evidence="11">
    <location>
        <begin position="71"/>
        <end position="103"/>
    </location>
</feature>
<dbReference type="InterPro" id="IPR027383">
    <property type="entry name" value="Znf_put"/>
</dbReference>
<dbReference type="Proteomes" id="UP000078447">
    <property type="component" value="Unassembled WGS sequence"/>
</dbReference>
<keyword evidence="16" id="KW-1185">Reference proteome</keyword>
<evidence type="ECO:0000256" key="8">
    <source>
        <dbReference type="ARBA" id="ARBA00024438"/>
    </source>
</evidence>
<sequence length="253" mass="27617">MEERCHDLIDYFNGTLSASDRDAFEAHLETCDDCKQALQEMQDLMLPIAESLPARPVPAGMKSRILGEVLGSARPTEEPLESTSNEPVRQETPHVSEFETAQTEKKKKRSVPLGWLMSIAAALILSLGANAYFLSQDEASPEEEFAMDEVKGMGNFESTASIKGSSMIFTKDDQEYMLVQLKDLPPLKEGELYQLWTIQGDTPRANGVIEQDGEAAAVFPLKGDGAIDAVAITVEPEPDLEKPTGEIVASVAL</sequence>
<feature type="domain" description="Anti-sigma K factor RskA C-terminal" evidence="13">
    <location>
        <begin position="117"/>
        <end position="247"/>
    </location>
</feature>
<dbReference type="InterPro" id="IPR018764">
    <property type="entry name" value="RskA_C"/>
</dbReference>
<protein>
    <recommendedName>
        <fullName evidence="8">Anti-sigma-W factor RsiW</fullName>
    </recommendedName>
    <alternativeName>
        <fullName evidence="10">Regulator of SigK</fullName>
    </alternativeName>
    <alternativeName>
        <fullName evidence="9">Sigma-K anti-sigma factor RskA</fullName>
    </alternativeName>
</protein>
<evidence type="ECO:0000256" key="1">
    <source>
        <dbReference type="ARBA" id="ARBA00004167"/>
    </source>
</evidence>
<feature type="domain" description="Putative zinc-finger" evidence="14">
    <location>
        <begin position="9"/>
        <end position="34"/>
    </location>
</feature>
<evidence type="ECO:0000259" key="13">
    <source>
        <dbReference type="Pfam" id="PF10099"/>
    </source>
</evidence>
<reference evidence="15 16" key="1">
    <citation type="submission" date="2016-03" db="EMBL/GenBank/DDBJ databases">
        <authorList>
            <person name="Cho S.-Y."/>
            <person name="Lim S."/>
            <person name="Kim H."/>
            <person name="Soh E.H."/>
            <person name="Moon J.S."/>
        </authorList>
    </citation>
    <scope>NUCLEOTIDE SEQUENCE [LARGE SCALE GENOMIC DNA]</scope>
    <source>
        <strain evidence="15 16">KCTC 3810</strain>
    </source>
</reference>
<proteinExistence type="inferred from homology"/>
<evidence type="ECO:0000259" key="14">
    <source>
        <dbReference type="Pfam" id="PF13490"/>
    </source>
</evidence>
<keyword evidence="3" id="KW-1003">Cell membrane</keyword>
<evidence type="ECO:0000313" key="16">
    <source>
        <dbReference type="Proteomes" id="UP000078447"/>
    </source>
</evidence>
<comment type="subcellular location">
    <subcellularLocation>
        <location evidence="2">Cell membrane</location>
    </subcellularLocation>
    <subcellularLocation>
        <location evidence="1">Membrane</location>
        <topology evidence="1">Single-pass membrane protein</topology>
    </subcellularLocation>
</comment>
<keyword evidence="4 12" id="KW-0812">Transmembrane</keyword>
<comment type="similarity">
    <text evidence="7">Belongs to the zinc-associated anti-sigma factor (ZAS) superfamily. Anti-sigma-W factor family.</text>
</comment>
<dbReference type="Pfam" id="PF13490">
    <property type="entry name" value="zf-HC2"/>
    <property type="match status" value="1"/>
</dbReference>
<evidence type="ECO:0000256" key="2">
    <source>
        <dbReference type="ARBA" id="ARBA00004236"/>
    </source>
</evidence>
<dbReference type="PANTHER" id="PTHR37461:SF1">
    <property type="entry name" value="ANTI-SIGMA-K FACTOR RSKA"/>
    <property type="match status" value="1"/>
</dbReference>
<evidence type="ECO:0000256" key="5">
    <source>
        <dbReference type="ARBA" id="ARBA00022989"/>
    </source>
</evidence>
<dbReference type="EMBL" id="LVVL01000001">
    <property type="protein sequence ID" value="OAN14457.1"/>
    <property type="molecule type" value="Genomic_DNA"/>
</dbReference>
<dbReference type="RefSeq" id="WP_028105694.1">
    <property type="nucleotide sequence ID" value="NZ_LVVL01000001.1"/>
</dbReference>
<dbReference type="Gene3D" id="1.10.10.1320">
    <property type="entry name" value="Anti-sigma factor, zinc-finger domain"/>
    <property type="match status" value="1"/>
</dbReference>
<evidence type="ECO:0000313" key="15">
    <source>
        <dbReference type="EMBL" id="OAN14457.1"/>
    </source>
</evidence>
<dbReference type="PANTHER" id="PTHR37461">
    <property type="entry name" value="ANTI-SIGMA-K FACTOR RSKA"/>
    <property type="match status" value="1"/>
</dbReference>
<name>A0ABX2V8C4_9BACL</name>
<accession>A0ABX2V8C4</accession>
<evidence type="ECO:0000256" key="10">
    <source>
        <dbReference type="ARBA" id="ARBA00030803"/>
    </source>
</evidence>
<feature type="transmembrane region" description="Helical" evidence="12">
    <location>
        <begin position="113"/>
        <end position="134"/>
    </location>
</feature>
<dbReference type="InterPro" id="IPR051474">
    <property type="entry name" value="Anti-sigma-K/W_factor"/>
</dbReference>
<evidence type="ECO:0000256" key="11">
    <source>
        <dbReference type="SAM" id="MobiDB-lite"/>
    </source>
</evidence>
<keyword evidence="6 12" id="KW-0472">Membrane</keyword>
<evidence type="ECO:0000256" key="7">
    <source>
        <dbReference type="ARBA" id="ARBA00024353"/>
    </source>
</evidence>
<evidence type="ECO:0000256" key="3">
    <source>
        <dbReference type="ARBA" id="ARBA00022475"/>
    </source>
</evidence>
<organism evidence="15 16">
    <name type="scientific">Exiguobacterium undae</name>
    <dbReference type="NCBI Taxonomy" id="169177"/>
    <lineage>
        <taxon>Bacteria</taxon>
        <taxon>Bacillati</taxon>
        <taxon>Bacillota</taxon>
        <taxon>Bacilli</taxon>
        <taxon>Bacillales</taxon>
        <taxon>Bacillales Family XII. Incertae Sedis</taxon>
        <taxon>Exiguobacterium</taxon>
    </lineage>
</organism>
<feature type="compositionally biased region" description="Basic and acidic residues" evidence="11">
    <location>
        <begin position="88"/>
        <end position="97"/>
    </location>
</feature>
<evidence type="ECO:0000256" key="9">
    <source>
        <dbReference type="ARBA" id="ARBA00029829"/>
    </source>
</evidence>
<comment type="caution">
    <text evidence="15">The sequence shown here is derived from an EMBL/GenBank/DDBJ whole genome shotgun (WGS) entry which is preliminary data.</text>
</comment>
<evidence type="ECO:0000256" key="12">
    <source>
        <dbReference type="SAM" id="Phobius"/>
    </source>
</evidence>
<keyword evidence="5 12" id="KW-1133">Transmembrane helix</keyword>
<gene>
    <name evidence="15" type="ORF">A3783_00590</name>
</gene>